<comment type="subcellular location">
    <subcellularLocation>
        <location evidence="2">Cell membrane</location>
        <topology evidence="2">Multi-pass membrane protein</topology>
    </subcellularLocation>
</comment>
<dbReference type="PROSITE" id="PS50262">
    <property type="entry name" value="G_PROTEIN_RECEP_F1_2"/>
    <property type="match status" value="1"/>
</dbReference>
<evidence type="ECO:0000259" key="15">
    <source>
        <dbReference type="PROSITE" id="PS50262"/>
    </source>
</evidence>
<feature type="transmembrane region" description="Helical" evidence="14">
    <location>
        <begin position="169"/>
        <end position="191"/>
    </location>
</feature>
<dbReference type="GO" id="GO:0005886">
    <property type="term" value="C:plasma membrane"/>
    <property type="evidence" value="ECO:0007669"/>
    <property type="project" value="UniProtKB-SubCell"/>
</dbReference>
<dbReference type="GO" id="GO:0001607">
    <property type="term" value="F:neuromedin U receptor activity"/>
    <property type="evidence" value="ECO:0007669"/>
    <property type="project" value="InterPro"/>
</dbReference>
<feature type="transmembrane region" description="Helical" evidence="14">
    <location>
        <begin position="127"/>
        <end position="149"/>
    </location>
</feature>
<feature type="region of interest" description="Disordered" evidence="13">
    <location>
        <begin position="248"/>
        <end position="267"/>
    </location>
</feature>
<keyword evidence="4 12" id="KW-0812">Transmembrane</keyword>
<evidence type="ECO:0000313" key="17">
    <source>
        <dbReference type="Proteomes" id="UP000694546"/>
    </source>
</evidence>
<dbReference type="GeneTree" id="ENSGT01120000271823"/>
<dbReference type="InterPro" id="IPR017452">
    <property type="entry name" value="GPCR_Rhodpsn_7TM"/>
</dbReference>
<reference evidence="16" key="1">
    <citation type="submission" date="2025-08" db="UniProtKB">
        <authorList>
            <consortium name="Ensembl"/>
        </authorList>
    </citation>
    <scope>IDENTIFICATION</scope>
</reference>
<keyword evidence="6 12" id="KW-0297">G-protein coupled receptor</keyword>
<reference evidence="16" key="2">
    <citation type="submission" date="2025-09" db="UniProtKB">
        <authorList>
            <consortium name="Ensembl"/>
        </authorList>
    </citation>
    <scope>IDENTIFICATION</scope>
</reference>
<protein>
    <submittedName>
        <fullName evidence="16">Neuromedin U receptor 3</fullName>
    </submittedName>
</protein>
<feature type="transmembrane region" description="Helical" evidence="14">
    <location>
        <begin position="272"/>
        <end position="290"/>
    </location>
</feature>
<dbReference type="Pfam" id="PF00001">
    <property type="entry name" value="7tm_1"/>
    <property type="match status" value="1"/>
</dbReference>
<evidence type="ECO:0000256" key="2">
    <source>
        <dbReference type="ARBA" id="ARBA00004651"/>
    </source>
</evidence>
<keyword evidence="9 12" id="KW-0675">Receptor</keyword>
<keyword evidence="10" id="KW-0325">Glycoprotein</keyword>
<feature type="domain" description="G-protein coupled receptors family 1 profile" evidence="15">
    <location>
        <begin position="65"/>
        <end position="333"/>
    </location>
</feature>
<dbReference type="SUPFAM" id="SSF81321">
    <property type="entry name" value="Family A G protein-coupled receptor-like"/>
    <property type="match status" value="1"/>
</dbReference>
<feature type="transmembrane region" description="Helical" evidence="14">
    <location>
        <begin position="47"/>
        <end position="73"/>
    </location>
</feature>
<proteinExistence type="inferred from homology"/>
<evidence type="ECO:0000256" key="7">
    <source>
        <dbReference type="ARBA" id="ARBA00023136"/>
    </source>
</evidence>
<name>A0A8C5CGL0_GADMO</name>
<dbReference type="PRINTS" id="PR01565">
    <property type="entry name" value="NEUROMEDINUR"/>
</dbReference>
<feature type="transmembrane region" description="Helical" evidence="14">
    <location>
        <begin position="310"/>
        <end position="336"/>
    </location>
</feature>
<dbReference type="PANTHER" id="PTHR24243">
    <property type="entry name" value="G-PROTEIN COUPLED RECEPTOR"/>
    <property type="match status" value="1"/>
</dbReference>
<dbReference type="PROSITE" id="PS00237">
    <property type="entry name" value="G_PROTEIN_RECEP_F1_1"/>
    <property type="match status" value="1"/>
</dbReference>
<keyword evidence="5 14" id="KW-1133">Transmembrane helix</keyword>
<evidence type="ECO:0000313" key="16">
    <source>
        <dbReference type="Ensembl" id="ENSGMOP00000060495.1"/>
    </source>
</evidence>
<accession>A0A8C5CGL0</accession>
<evidence type="ECO:0000256" key="9">
    <source>
        <dbReference type="ARBA" id="ARBA00023170"/>
    </source>
</evidence>
<evidence type="ECO:0000256" key="12">
    <source>
        <dbReference type="RuleBase" id="RU000688"/>
    </source>
</evidence>
<dbReference type="Gene3D" id="1.20.1070.10">
    <property type="entry name" value="Rhodopsin 7-helix transmembrane proteins"/>
    <property type="match status" value="1"/>
</dbReference>
<evidence type="ECO:0000256" key="1">
    <source>
        <dbReference type="ARBA" id="ARBA00003593"/>
    </source>
</evidence>
<keyword evidence="8" id="KW-1015">Disulfide bond</keyword>
<feature type="transmembrane region" description="Helical" evidence="14">
    <location>
        <begin position="211"/>
        <end position="237"/>
    </location>
</feature>
<evidence type="ECO:0000256" key="4">
    <source>
        <dbReference type="ARBA" id="ARBA00022692"/>
    </source>
</evidence>
<sequence length="405" mass="45196">LIKCFISRLLGDCDTTTQLLNLQPPPSSSSSSSDLLFQILGPKQSPLALPIASVYLLIFLTGLSGNLLTCAVIAKHRKMRTPTNLYLLSLAACDLLLLLVAMPLELYDLWQNYPFPFGEAGCYLKTFLFETVCFSSILSVTALSAERYVAVVHPLKTRHLSTNRHARRVLGGVWLASMACAVPNTLLHGVYRLPERAEESAVCTVLRPLWVYKLLIQVTTVCFYLVPMAVISALYLVMAVHLRRERSAPGHQGKSCSPGARPQGEGGRHRQVTKMLAVVVAVFGLCWAPFHAERLLWSSVSQWTDAMHGVYQWVHILSGVLFYLSSAVNPLIYSLLSTRFRQGFRQLCLFCSALARFVRPSSSMNTHSYFLGVPAVPYCFCNVFFSLKFCKSPNLWYCLLGRVVF</sequence>
<organism evidence="16 17">
    <name type="scientific">Gadus morhua</name>
    <name type="common">Atlantic cod</name>
    <dbReference type="NCBI Taxonomy" id="8049"/>
    <lineage>
        <taxon>Eukaryota</taxon>
        <taxon>Metazoa</taxon>
        <taxon>Chordata</taxon>
        <taxon>Craniata</taxon>
        <taxon>Vertebrata</taxon>
        <taxon>Euteleostomi</taxon>
        <taxon>Actinopterygii</taxon>
        <taxon>Neopterygii</taxon>
        <taxon>Teleostei</taxon>
        <taxon>Neoteleostei</taxon>
        <taxon>Acanthomorphata</taxon>
        <taxon>Zeiogadaria</taxon>
        <taxon>Gadariae</taxon>
        <taxon>Gadiformes</taxon>
        <taxon>Gadoidei</taxon>
        <taxon>Gadidae</taxon>
        <taxon>Gadus</taxon>
    </lineage>
</organism>
<comment type="function">
    <text evidence="1">Receptor for the neuromedin-U and neuromedin-S neuropeptides.</text>
</comment>
<dbReference type="Ensembl" id="ENSGMOT00000058264.1">
    <property type="protein sequence ID" value="ENSGMOP00000060495.1"/>
    <property type="gene ID" value="ENSGMOG00000002226.2"/>
</dbReference>
<keyword evidence="17" id="KW-1185">Reference proteome</keyword>
<keyword evidence="11 12" id="KW-0807">Transducer</keyword>
<dbReference type="PANTHER" id="PTHR24243:SF205">
    <property type="entry name" value="NEUROMEDIN U RECEPTOR 3"/>
    <property type="match status" value="1"/>
</dbReference>
<evidence type="ECO:0000256" key="13">
    <source>
        <dbReference type="SAM" id="MobiDB-lite"/>
    </source>
</evidence>
<evidence type="ECO:0000256" key="8">
    <source>
        <dbReference type="ARBA" id="ARBA00023157"/>
    </source>
</evidence>
<evidence type="ECO:0000256" key="3">
    <source>
        <dbReference type="ARBA" id="ARBA00022475"/>
    </source>
</evidence>
<evidence type="ECO:0000256" key="14">
    <source>
        <dbReference type="SAM" id="Phobius"/>
    </source>
</evidence>
<keyword evidence="7 14" id="KW-0472">Membrane</keyword>
<dbReference type="InterPro" id="IPR000276">
    <property type="entry name" value="GPCR_Rhodpsn"/>
</dbReference>
<dbReference type="InterPro" id="IPR005390">
    <property type="entry name" value="NeuromedU_rcpt"/>
</dbReference>
<dbReference type="SMART" id="SM01381">
    <property type="entry name" value="7TM_GPCR_Srsx"/>
    <property type="match status" value="1"/>
</dbReference>
<keyword evidence="3" id="KW-1003">Cell membrane</keyword>
<evidence type="ECO:0000256" key="11">
    <source>
        <dbReference type="ARBA" id="ARBA00023224"/>
    </source>
</evidence>
<feature type="transmembrane region" description="Helical" evidence="14">
    <location>
        <begin position="85"/>
        <end position="107"/>
    </location>
</feature>
<comment type="similarity">
    <text evidence="12">Belongs to the G-protein coupled receptor 1 family.</text>
</comment>
<evidence type="ECO:0000256" key="10">
    <source>
        <dbReference type="ARBA" id="ARBA00023180"/>
    </source>
</evidence>
<evidence type="ECO:0000256" key="5">
    <source>
        <dbReference type="ARBA" id="ARBA00022989"/>
    </source>
</evidence>
<dbReference type="PRINTS" id="PR00237">
    <property type="entry name" value="GPCRRHODOPSN"/>
</dbReference>
<dbReference type="Proteomes" id="UP000694546">
    <property type="component" value="Chromosome 13"/>
</dbReference>
<evidence type="ECO:0000256" key="6">
    <source>
        <dbReference type="ARBA" id="ARBA00023040"/>
    </source>
</evidence>
<dbReference type="AlphaFoldDB" id="A0A8C5CGL0"/>